<reference evidence="1 2" key="1">
    <citation type="submission" date="2024-09" db="EMBL/GenBank/DDBJ databases">
        <title>Chromosome-scale assembly of Riccia sorocarpa.</title>
        <authorList>
            <person name="Paukszto L."/>
        </authorList>
    </citation>
    <scope>NUCLEOTIDE SEQUENCE [LARGE SCALE GENOMIC DNA]</scope>
    <source>
        <strain evidence="1">LP-2024</strain>
        <tissue evidence="1">Aerial parts of the thallus</tissue>
    </source>
</reference>
<sequence>MRYEWRRENWAPGSEELNSLPVLGSSSRISHSSDTDRCLKTVYIWPDVVILCTGGMFGSSFLEALS</sequence>
<dbReference type="EMBL" id="JBJQOH010000002">
    <property type="protein sequence ID" value="KAL3697055.1"/>
    <property type="molecule type" value="Genomic_DNA"/>
</dbReference>
<dbReference type="Proteomes" id="UP001633002">
    <property type="component" value="Unassembled WGS sequence"/>
</dbReference>
<evidence type="ECO:0000313" key="2">
    <source>
        <dbReference type="Proteomes" id="UP001633002"/>
    </source>
</evidence>
<name>A0ABD3I3X2_9MARC</name>
<evidence type="ECO:0000313" key="1">
    <source>
        <dbReference type="EMBL" id="KAL3697055.1"/>
    </source>
</evidence>
<keyword evidence="2" id="KW-1185">Reference proteome</keyword>
<organism evidence="1 2">
    <name type="scientific">Riccia sorocarpa</name>
    <dbReference type="NCBI Taxonomy" id="122646"/>
    <lineage>
        <taxon>Eukaryota</taxon>
        <taxon>Viridiplantae</taxon>
        <taxon>Streptophyta</taxon>
        <taxon>Embryophyta</taxon>
        <taxon>Marchantiophyta</taxon>
        <taxon>Marchantiopsida</taxon>
        <taxon>Marchantiidae</taxon>
        <taxon>Marchantiales</taxon>
        <taxon>Ricciaceae</taxon>
        <taxon>Riccia</taxon>
    </lineage>
</organism>
<protein>
    <submittedName>
        <fullName evidence="1">Uncharacterized protein</fullName>
    </submittedName>
</protein>
<dbReference type="AlphaFoldDB" id="A0ABD3I3X2"/>
<comment type="caution">
    <text evidence="1">The sequence shown here is derived from an EMBL/GenBank/DDBJ whole genome shotgun (WGS) entry which is preliminary data.</text>
</comment>
<accession>A0ABD3I3X2</accession>
<proteinExistence type="predicted"/>
<gene>
    <name evidence="1" type="ORF">R1sor_011131</name>
</gene>